<keyword evidence="2" id="KW-1185">Reference proteome</keyword>
<dbReference type="EMBL" id="NIRI02000042">
    <property type="protein sequence ID" value="KAG5452064.1"/>
    <property type="molecule type" value="Genomic_DNA"/>
</dbReference>
<comment type="caution">
    <text evidence="1">The sequence shown here is derived from an EMBL/GenBank/DDBJ whole genome shotgun (WGS) entry which is preliminary data.</text>
</comment>
<reference evidence="1 2" key="1">
    <citation type="journal article" date="2018" name="Biotechnol. Adv.">
        <title>Improved genomic resources and new bioinformatic workflow for the carcinogenic parasite Clonorchis sinensis: Biotechnological implications.</title>
        <authorList>
            <person name="Wang D."/>
            <person name="Korhonen P.K."/>
            <person name="Gasser R.B."/>
            <person name="Young N.D."/>
        </authorList>
    </citation>
    <scope>NUCLEOTIDE SEQUENCE [LARGE SCALE GENOMIC DNA]</scope>
    <source>
        <strain evidence="1">Cs-k2</strain>
    </source>
</reference>
<dbReference type="AlphaFoldDB" id="A0A3R7JUA1"/>
<gene>
    <name evidence="1" type="ORF">CSKR_111104</name>
</gene>
<dbReference type="InParanoid" id="A0A3R7JUA1"/>
<name>A0A3R7JUA1_CLOSI</name>
<dbReference type="Proteomes" id="UP000286415">
    <property type="component" value="Unassembled WGS sequence"/>
</dbReference>
<evidence type="ECO:0000313" key="1">
    <source>
        <dbReference type="EMBL" id="KAG5452064.1"/>
    </source>
</evidence>
<evidence type="ECO:0000313" key="2">
    <source>
        <dbReference type="Proteomes" id="UP000286415"/>
    </source>
</evidence>
<organism evidence="1 2">
    <name type="scientific">Clonorchis sinensis</name>
    <name type="common">Chinese liver fluke</name>
    <dbReference type="NCBI Taxonomy" id="79923"/>
    <lineage>
        <taxon>Eukaryota</taxon>
        <taxon>Metazoa</taxon>
        <taxon>Spiralia</taxon>
        <taxon>Lophotrochozoa</taxon>
        <taxon>Platyhelminthes</taxon>
        <taxon>Trematoda</taxon>
        <taxon>Digenea</taxon>
        <taxon>Opisthorchiida</taxon>
        <taxon>Opisthorchiata</taxon>
        <taxon>Opisthorchiidae</taxon>
        <taxon>Clonorchis</taxon>
    </lineage>
</organism>
<protein>
    <submittedName>
        <fullName evidence="1">Uncharacterized protein</fullName>
    </submittedName>
</protein>
<reference evidence="1 2" key="2">
    <citation type="journal article" date="2021" name="Genomics">
        <title>High-quality reference genome for Clonorchis sinensis.</title>
        <authorList>
            <person name="Young N.D."/>
            <person name="Stroehlein A.J."/>
            <person name="Kinkar L."/>
            <person name="Wang T."/>
            <person name="Sohn W.M."/>
            <person name="Chang B.C.H."/>
            <person name="Kaur P."/>
            <person name="Weisz D."/>
            <person name="Dudchenko O."/>
            <person name="Aiden E.L."/>
            <person name="Korhonen P.K."/>
            <person name="Gasser R.B."/>
        </authorList>
    </citation>
    <scope>NUCLEOTIDE SEQUENCE [LARGE SCALE GENOMIC DNA]</scope>
    <source>
        <strain evidence="1">Cs-k2</strain>
    </source>
</reference>
<sequence length="144" mass="16247">MNPMSIQLAIPEERQSPSLEPTCQRLKAASCVLTVVTYAAVQVTASSSWYDIRDIALCFLEKTTRKIAENSLTAHNWFRSYRGSSAYTQILENNSEISERAYGNGNVARTNIPVFAQMRSQIRSSFRLQHPLQGTFLTLDHFSV</sequence>
<proteinExistence type="predicted"/>
<accession>A0A3R7JUA1</accession>